<evidence type="ECO:0000313" key="3">
    <source>
        <dbReference type="Proteomes" id="UP000030652"/>
    </source>
</evidence>
<dbReference type="EMBL" id="JRYO01000106">
    <property type="protein sequence ID" value="KHE92664.1"/>
    <property type="molecule type" value="Genomic_DNA"/>
</dbReference>
<dbReference type="CDD" id="cd08168">
    <property type="entry name" value="Cytochrom_C3"/>
    <property type="match status" value="1"/>
</dbReference>
<feature type="domain" description="Hydroxylamine oxidoreductase C-terminal" evidence="1">
    <location>
        <begin position="497"/>
        <end position="521"/>
    </location>
</feature>
<evidence type="ECO:0000259" key="1">
    <source>
        <dbReference type="Pfam" id="PF22142"/>
    </source>
</evidence>
<proteinExistence type="predicted"/>
<accession>A0A0B0EJA2</accession>
<protein>
    <submittedName>
        <fullName evidence="2">Hydroxylamine oxidoreductase</fullName>
    </submittedName>
</protein>
<evidence type="ECO:0000313" key="2">
    <source>
        <dbReference type="EMBL" id="KHE92664.1"/>
    </source>
</evidence>
<gene>
    <name evidence="2" type="ORF">SCABRO_01597</name>
</gene>
<dbReference type="Pfam" id="PF13447">
    <property type="entry name" value="Multi-haem_cyto"/>
    <property type="match status" value="1"/>
</dbReference>
<comment type="caution">
    <text evidence="2">The sequence shown here is derived from an EMBL/GenBank/DDBJ whole genome shotgun (WGS) entry which is preliminary data.</text>
</comment>
<dbReference type="AlphaFoldDB" id="A0A0B0EJA2"/>
<dbReference type="InterPro" id="IPR054394">
    <property type="entry name" value="Hao_C"/>
</dbReference>
<dbReference type="eggNOG" id="COG2010">
    <property type="taxonomic scope" value="Bacteria"/>
</dbReference>
<sequence length="540" mass="60876">MLLLYLFITKKKGEGRRMIRSVRGYLMMLAIIAGCTLLPMNFCKSASAGDAAPTFQDVASSIYGQAVGDDDSGELFVFGLTAKYTGPDRVMPGEGKFKNIFYFLPVTALYYDPEHYYVSTQKVEGVFKTDECVLCHSIQTPRIVVDWKASKHSKSGKTKAMAAEQVVGCDACHGNNHQELKMPGHQSCAPCHPQEQKDHTTGTLGSHAHAWHIEINEFAWQLGKPGEEVASCAQCHGIVSNRCDGCHTRHQFKPSEARKPESCGICHMGVDHAEYEFYYNSYHGKILMMEGGTWDWDKKMTPKNYRVPTCAYCHMGEDGNHNTQNMSTVYNHMGMFQVNRGAPRYKSKRDAWIKKCQGCHSPRFAAEQLYAMDEQINISFTKWREAVGILVGLYLEGLFDPMPADLAPDWTGGHTMNLLPGGAPRFYNVSNIERLAVEMIVYQVTAVYKAAAHFSLDDVTYNAGAFPMDRHLIQIKDEASKLRRISTLEKEVGIEHKAYDFWKHGEYTDLLTGYKRKEGDVLSKDECRHGDHPCFDEPEH</sequence>
<name>A0A0B0EJA2_9BACT</name>
<dbReference type="Proteomes" id="UP000030652">
    <property type="component" value="Unassembled WGS sequence"/>
</dbReference>
<dbReference type="SUPFAM" id="SSF48695">
    <property type="entry name" value="Multiheme cytochromes"/>
    <property type="match status" value="1"/>
</dbReference>
<organism evidence="2 3">
    <name type="scientific">Candidatus Scalindua brodae</name>
    <dbReference type="NCBI Taxonomy" id="237368"/>
    <lineage>
        <taxon>Bacteria</taxon>
        <taxon>Pseudomonadati</taxon>
        <taxon>Planctomycetota</taxon>
        <taxon>Candidatus Brocadiia</taxon>
        <taxon>Candidatus Brocadiales</taxon>
        <taxon>Candidatus Scalinduaceae</taxon>
        <taxon>Candidatus Scalindua</taxon>
    </lineage>
</organism>
<dbReference type="Gene3D" id="1.10.780.10">
    <property type="entry name" value="Hydroxylamine Oxidoreductase, Chain A, domain 1"/>
    <property type="match status" value="1"/>
</dbReference>
<reference evidence="2 3" key="1">
    <citation type="submission" date="2014-10" db="EMBL/GenBank/DDBJ databases">
        <title>Draft genome of anammox bacterium scalindua brodae, obtained using differential coverage binning of sequence data from two enrichment reactors.</title>
        <authorList>
            <person name="Speth D.R."/>
            <person name="Russ L."/>
            <person name="Kartal B."/>
            <person name="Op den Camp H.J."/>
            <person name="Dutilh B.E."/>
            <person name="Jetten M.S."/>
        </authorList>
    </citation>
    <scope>NUCLEOTIDE SEQUENCE [LARGE SCALE GENOMIC DNA]</scope>
    <source>
        <strain evidence="2">RU1</strain>
    </source>
</reference>
<dbReference type="Gene3D" id="1.20.850.10">
    <property type="entry name" value="Hydroxylamine Oxidoreductase, Chain A, domain 2"/>
    <property type="match status" value="1"/>
</dbReference>
<dbReference type="InterPro" id="IPR036280">
    <property type="entry name" value="Multihaem_cyt_sf"/>
</dbReference>
<dbReference type="Pfam" id="PF22142">
    <property type="entry name" value="Hao_C"/>
    <property type="match status" value="1"/>
</dbReference>